<dbReference type="GO" id="GO:0043171">
    <property type="term" value="P:peptide catabolic process"/>
    <property type="evidence" value="ECO:0007669"/>
    <property type="project" value="UniProtKB-UniRule"/>
</dbReference>
<feature type="chain" id="PRO_5022984222" description="Dipeptidyl-peptidase" evidence="6">
    <location>
        <begin position="29"/>
        <end position="736"/>
    </location>
</feature>
<keyword evidence="4 6" id="KW-0732">Signal</keyword>
<dbReference type="GO" id="GO:0006508">
    <property type="term" value="P:proteolysis"/>
    <property type="evidence" value="ECO:0007669"/>
    <property type="project" value="UniProtKB-KW"/>
</dbReference>
<comment type="function">
    <text evidence="6">Catalyzes the removal of dipeptides from the N-terminus of oligopeptides.</text>
</comment>
<dbReference type="Gene3D" id="2.40.10.10">
    <property type="entry name" value="Trypsin-like serine proteases"/>
    <property type="match status" value="1"/>
</dbReference>
<accession>A0A0S2FEM0</accession>
<protein>
    <recommendedName>
        <fullName evidence="6">Dipeptidyl-peptidase</fullName>
        <ecNumber evidence="6">3.4.14.-</ecNumber>
    </recommendedName>
</protein>
<evidence type="ECO:0000256" key="1">
    <source>
        <dbReference type="ARBA" id="ARBA00010491"/>
    </source>
</evidence>
<dbReference type="SUPFAM" id="SSF50494">
    <property type="entry name" value="Trypsin-like serine proteases"/>
    <property type="match status" value="1"/>
</dbReference>
<evidence type="ECO:0000313" key="7">
    <source>
        <dbReference type="EMBL" id="ALN81968.1"/>
    </source>
</evidence>
<name>A0A0S2FEM0_LYSAN</name>
<dbReference type="AlphaFoldDB" id="A0A0S2FEM0"/>
<dbReference type="EC" id="3.4.14.-" evidence="6"/>
<reference evidence="7 8" key="1">
    <citation type="journal article" date="2015" name="BMC Genomics">
        <title>Comparative genomics and metabolic profiling of the genus Lysobacter.</title>
        <authorList>
            <person name="de Bruijn I."/>
            <person name="Cheng X."/>
            <person name="de Jager V."/>
            <person name="Exposito R.G."/>
            <person name="Watrous J."/>
            <person name="Patel N."/>
            <person name="Postma J."/>
            <person name="Dorrestein P.C."/>
            <person name="Kobayashi D."/>
            <person name="Raaijmakers J.M."/>
        </authorList>
    </citation>
    <scope>NUCLEOTIDE SEQUENCE [LARGE SCALE GENOMIC DNA]</scope>
    <source>
        <strain evidence="7 8">76</strain>
    </source>
</reference>
<dbReference type="PANTHER" id="PTHR38469">
    <property type="entry name" value="PERIPLASMIC PEPTIDASE SUBFAMILY S1B"/>
    <property type="match status" value="1"/>
</dbReference>
<dbReference type="InterPro" id="IPR043504">
    <property type="entry name" value="Peptidase_S1_PA_chymotrypsin"/>
</dbReference>
<sequence>MQYTVLARSLAMAGTLSCTLAWHGAARAVEGVWTPQQFPELASKLKQAGLKATSKQLAQLSDPKGDPLGAVVPFGGCTASFVSPKGLLLTNHHCALAALQLNSTPQKSLLRDGFKTGTNNEEVSAGANARIFVLDSVQDVTPRVQAALTAATDPLARIAALDALEKQLVAECETQADYGCRLYSFSGGNRYQLQRSIEIRDLRLVYAPPESIGNFGGETDNWSWPRHTGDFAFYRAYVGKDGKPAPFAIDNVPYQPKRWLKIADKPLGAGDFVMLAGFPGMTNRYAMADDFEANADWTYPTVAAHYRRLAALIEAEGRKSPEVASKYVGTLRGWLGAAKSYESQIESFRRTNAAQAKRSEETGLLEWLRKQGAGGEAALAAHARLVELGQQARAERDRDLVLGQLYATGTLSAATQLYRLAIERDKPDAQRENGYRQRDQGAFENRLKQADRRYDVRMDRQLQNYWLHEYVKLPKEQRVAALDQWLEGDDEKAIKRALDRIGKSRLANPEQRATWLKADRATFEKSKDAGKDGAIQFAVAVMPTMLEMEREIRSRAGETLTVRPVYLKALADYRKGLGQPAYPDANSSLRISYGTVSPYTKDNGAKQLPFTRLEEIAARSSGKPPFDAPPALLDAITAKRFSANLVDKRLGSVPVNFLADLDISGGNSGSPVLDGQGKLAGIAFDSNWESVSASWLFDPALTRTISVDQRYLRWVLQEVFPAPRLLAEMGVPASGK</sequence>
<keyword evidence="3 6" id="KW-0645">Protease</keyword>
<keyword evidence="6" id="KW-0720">Serine protease</keyword>
<dbReference type="GO" id="GO:0008239">
    <property type="term" value="F:dipeptidyl-peptidase activity"/>
    <property type="evidence" value="ECO:0007669"/>
    <property type="project" value="UniProtKB-UniRule"/>
</dbReference>
<dbReference type="Pfam" id="PF10459">
    <property type="entry name" value="Peptidase_S46"/>
    <property type="match status" value="1"/>
</dbReference>
<dbReference type="KEGG" id="lab:LA76x_3846"/>
<evidence type="ECO:0000256" key="2">
    <source>
        <dbReference type="ARBA" id="ARBA00022438"/>
    </source>
</evidence>
<gene>
    <name evidence="7" type="ORF">LA76x_3846</name>
</gene>
<evidence type="ECO:0000256" key="3">
    <source>
        <dbReference type="ARBA" id="ARBA00022670"/>
    </source>
</evidence>
<dbReference type="InterPro" id="IPR019500">
    <property type="entry name" value="Pep_S46"/>
</dbReference>
<dbReference type="eggNOG" id="COG0265">
    <property type="taxonomic scope" value="Bacteria"/>
</dbReference>
<keyword evidence="2 6" id="KW-0031">Aminopeptidase</keyword>
<evidence type="ECO:0000313" key="8">
    <source>
        <dbReference type="Proteomes" id="UP000060787"/>
    </source>
</evidence>
<keyword evidence="8" id="KW-1185">Reference proteome</keyword>
<dbReference type="PANTHER" id="PTHR38469:SF1">
    <property type="entry name" value="PERIPLASMIC PEPTIDASE SUBFAMILY S1B"/>
    <property type="match status" value="1"/>
</dbReference>
<dbReference type="GO" id="GO:0070009">
    <property type="term" value="F:serine-type aminopeptidase activity"/>
    <property type="evidence" value="ECO:0007669"/>
    <property type="project" value="UniProtKB-UniRule"/>
</dbReference>
<comment type="similarity">
    <text evidence="1 6">Belongs to the peptidase S46 family.</text>
</comment>
<evidence type="ECO:0000256" key="4">
    <source>
        <dbReference type="ARBA" id="ARBA00022729"/>
    </source>
</evidence>
<proteinExistence type="inferred from homology"/>
<dbReference type="STRING" id="84531.LA76x_3846"/>
<evidence type="ECO:0000256" key="6">
    <source>
        <dbReference type="RuleBase" id="RU366067"/>
    </source>
</evidence>
<feature type="signal peptide" evidence="6">
    <location>
        <begin position="1"/>
        <end position="28"/>
    </location>
</feature>
<dbReference type="FunFam" id="2.40.10.10:FF:000102">
    <property type="entry name" value="Dipeptidyl-peptidase 7"/>
    <property type="match status" value="1"/>
</dbReference>
<evidence type="ECO:0000256" key="5">
    <source>
        <dbReference type="ARBA" id="ARBA00022801"/>
    </source>
</evidence>
<keyword evidence="5 6" id="KW-0378">Hydrolase</keyword>
<dbReference type="PATRIC" id="fig|84531.8.peg.3862"/>
<dbReference type="InterPro" id="IPR009003">
    <property type="entry name" value="Peptidase_S1_PA"/>
</dbReference>
<dbReference type="Proteomes" id="UP000060787">
    <property type="component" value="Chromosome"/>
</dbReference>
<organism evidence="7 8">
    <name type="scientific">Lysobacter antibioticus</name>
    <dbReference type="NCBI Taxonomy" id="84531"/>
    <lineage>
        <taxon>Bacteria</taxon>
        <taxon>Pseudomonadati</taxon>
        <taxon>Pseudomonadota</taxon>
        <taxon>Gammaproteobacteria</taxon>
        <taxon>Lysobacterales</taxon>
        <taxon>Lysobacteraceae</taxon>
        <taxon>Lysobacter</taxon>
    </lineage>
</organism>
<dbReference type="EMBL" id="CP011129">
    <property type="protein sequence ID" value="ALN81968.1"/>
    <property type="molecule type" value="Genomic_DNA"/>
</dbReference>